<dbReference type="PRINTS" id="PR00081">
    <property type="entry name" value="GDHRDH"/>
</dbReference>
<reference evidence="1" key="1">
    <citation type="submission" date="2021-02" db="EMBL/GenBank/DDBJ databases">
        <authorList>
            <person name="Nowell W R."/>
        </authorList>
    </citation>
    <scope>NUCLEOTIDE SEQUENCE</scope>
</reference>
<evidence type="ECO:0000313" key="4">
    <source>
        <dbReference type="Proteomes" id="UP000663870"/>
    </source>
</evidence>
<evidence type="ECO:0008006" key="5">
    <source>
        <dbReference type="Google" id="ProtNLM"/>
    </source>
</evidence>
<dbReference type="InterPro" id="IPR002347">
    <property type="entry name" value="SDR_fam"/>
</dbReference>
<dbReference type="Gene3D" id="3.40.50.720">
    <property type="entry name" value="NAD(P)-binding Rossmann-like Domain"/>
    <property type="match status" value="1"/>
</dbReference>
<dbReference type="Proteomes" id="UP000663854">
    <property type="component" value="Unassembled WGS sequence"/>
</dbReference>
<dbReference type="PANTHER" id="PTHR44656">
    <property type="entry name" value="DEHYDROGENASE/REDUCTASE SDR FAMILY MEMBER 12"/>
    <property type="match status" value="1"/>
</dbReference>
<dbReference type="PANTHER" id="PTHR44656:SF7">
    <property type="entry name" value="DEHYDROGENASE_REDUCTASE SDR FAMILY MEMBER 12"/>
    <property type="match status" value="1"/>
</dbReference>
<dbReference type="InterPro" id="IPR052992">
    <property type="entry name" value="SDR_member_12"/>
</dbReference>
<dbReference type="Proteomes" id="UP000663870">
    <property type="component" value="Unassembled WGS sequence"/>
</dbReference>
<keyword evidence="4" id="KW-1185">Reference proteome</keyword>
<dbReference type="EMBL" id="CAJNOL010000394">
    <property type="protein sequence ID" value="CAF1044665.1"/>
    <property type="molecule type" value="Genomic_DNA"/>
</dbReference>
<dbReference type="SUPFAM" id="SSF51735">
    <property type="entry name" value="NAD(P)-binding Rossmann-fold domains"/>
    <property type="match status" value="1"/>
</dbReference>
<dbReference type="EMBL" id="CAJNOH010000093">
    <property type="protein sequence ID" value="CAF0860931.1"/>
    <property type="molecule type" value="Genomic_DNA"/>
</dbReference>
<evidence type="ECO:0000313" key="2">
    <source>
        <dbReference type="EMBL" id="CAF1044665.1"/>
    </source>
</evidence>
<proteinExistence type="predicted"/>
<dbReference type="Pfam" id="PF00106">
    <property type="entry name" value="adh_short"/>
    <property type="match status" value="1"/>
</dbReference>
<dbReference type="InterPro" id="IPR036291">
    <property type="entry name" value="NAD(P)-bd_dom_sf"/>
</dbReference>
<evidence type="ECO:0000313" key="3">
    <source>
        <dbReference type="Proteomes" id="UP000663854"/>
    </source>
</evidence>
<organism evidence="1 3">
    <name type="scientific">Rotaria sordida</name>
    <dbReference type="NCBI Taxonomy" id="392033"/>
    <lineage>
        <taxon>Eukaryota</taxon>
        <taxon>Metazoa</taxon>
        <taxon>Spiralia</taxon>
        <taxon>Gnathifera</taxon>
        <taxon>Rotifera</taxon>
        <taxon>Eurotatoria</taxon>
        <taxon>Bdelloidea</taxon>
        <taxon>Philodinida</taxon>
        <taxon>Philodinidae</taxon>
        <taxon>Rotaria</taxon>
    </lineage>
</organism>
<sequence length="324" mass="37737">MSFCRAMIFHIKGLSEYTQAGFESASKRFNLYDTDVDMSDQHIMITGANSGIGKITALECAKRQSRVYMVCRDEKRGKEAQEEIIRESNNRNIELYLCDMSKPQDVVIFTKQFIQLQKPLNVLCNNAGCMINERQLINDEHEVNFATNTLGIYILTKNLIHILTQNQLARVFTTSSADMYNVKLDPDNFNLTHTRTFDGNFVYAQNKRQQVVMAERLAERYPSVYFATWHPGWVDTPLVRSAMPTFYAKMQNRLRIPEQGADTLIWLCCQKDIAEKYKNGDFFQDRTVVSKHLPLAWTKSTIEEDERFMRNLDRVYEKYTSILH</sequence>
<protein>
    <recommendedName>
        <fullName evidence="5">Dehydrogenase/reductase SDR family member 12</fullName>
    </recommendedName>
</protein>
<dbReference type="AlphaFoldDB" id="A0A813X7K5"/>
<accession>A0A813X7K5</accession>
<comment type="caution">
    <text evidence="1">The sequence shown here is derived from an EMBL/GenBank/DDBJ whole genome shotgun (WGS) entry which is preliminary data.</text>
</comment>
<gene>
    <name evidence="2" type="ORF">JXQ802_LOCUS16332</name>
    <name evidence="1" type="ORF">PYM288_LOCUS7554</name>
</gene>
<evidence type="ECO:0000313" key="1">
    <source>
        <dbReference type="EMBL" id="CAF0860931.1"/>
    </source>
</evidence>
<name>A0A813X7K5_9BILA</name>